<dbReference type="CDD" id="cd06171">
    <property type="entry name" value="Sigma70_r4"/>
    <property type="match status" value="1"/>
</dbReference>
<dbReference type="InterPro" id="IPR013324">
    <property type="entry name" value="RNA_pol_sigma_r3/r4-like"/>
</dbReference>
<dbReference type="Gene3D" id="1.10.1740.10">
    <property type="match status" value="1"/>
</dbReference>
<dbReference type="Proteomes" id="UP001271274">
    <property type="component" value="Unassembled WGS sequence"/>
</dbReference>
<evidence type="ECO:0000256" key="4">
    <source>
        <dbReference type="ARBA" id="ARBA00023163"/>
    </source>
</evidence>
<keyword evidence="3" id="KW-0731">Sigma factor</keyword>
<proteinExistence type="inferred from homology"/>
<dbReference type="PANTHER" id="PTHR43133:SF25">
    <property type="entry name" value="RNA POLYMERASE SIGMA FACTOR RFAY-RELATED"/>
    <property type="match status" value="1"/>
</dbReference>
<feature type="region of interest" description="Disordered" evidence="5">
    <location>
        <begin position="183"/>
        <end position="213"/>
    </location>
</feature>
<evidence type="ECO:0000256" key="1">
    <source>
        <dbReference type="ARBA" id="ARBA00010641"/>
    </source>
</evidence>
<accession>A0ABU4NUV8</accession>
<name>A0ABU4NUV8_9ACTN</name>
<dbReference type="InterPro" id="IPR013325">
    <property type="entry name" value="RNA_pol_sigma_r2"/>
</dbReference>
<dbReference type="Pfam" id="PF08281">
    <property type="entry name" value="Sigma70_r4_2"/>
    <property type="match status" value="1"/>
</dbReference>
<comment type="caution">
    <text evidence="8">The sequence shown here is derived from an EMBL/GenBank/DDBJ whole genome shotgun (WGS) entry which is preliminary data.</text>
</comment>
<dbReference type="InterPro" id="IPR039425">
    <property type="entry name" value="RNA_pol_sigma-70-like"/>
</dbReference>
<evidence type="ECO:0000259" key="7">
    <source>
        <dbReference type="Pfam" id="PF08281"/>
    </source>
</evidence>
<evidence type="ECO:0000256" key="3">
    <source>
        <dbReference type="ARBA" id="ARBA00023082"/>
    </source>
</evidence>
<evidence type="ECO:0000313" key="8">
    <source>
        <dbReference type="EMBL" id="MDX3706818.1"/>
    </source>
</evidence>
<evidence type="ECO:0000313" key="9">
    <source>
        <dbReference type="Proteomes" id="UP001271274"/>
    </source>
</evidence>
<evidence type="ECO:0000256" key="2">
    <source>
        <dbReference type="ARBA" id="ARBA00023015"/>
    </source>
</evidence>
<gene>
    <name evidence="8" type="ORF">PV662_45515</name>
</gene>
<dbReference type="InterPro" id="IPR036388">
    <property type="entry name" value="WH-like_DNA-bd_sf"/>
</dbReference>
<keyword evidence="4" id="KW-0804">Transcription</keyword>
<dbReference type="InterPro" id="IPR013249">
    <property type="entry name" value="RNA_pol_sigma70_r4_t2"/>
</dbReference>
<dbReference type="Pfam" id="PF04542">
    <property type="entry name" value="Sigma70_r2"/>
    <property type="match status" value="1"/>
</dbReference>
<dbReference type="SUPFAM" id="SSF88659">
    <property type="entry name" value="Sigma3 and sigma4 domains of RNA polymerase sigma factors"/>
    <property type="match status" value="1"/>
</dbReference>
<reference evidence="8 9" key="1">
    <citation type="journal article" date="2023" name="Microb. Genom.">
        <title>Mesoterricola silvestris gen. nov., sp. nov., Mesoterricola sediminis sp. nov., Geothrix oryzae sp. nov., Geothrix edaphica sp. nov., Geothrix rubra sp. nov., and Geothrix limicola sp. nov., six novel members of Acidobacteriota isolated from soils.</title>
        <authorList>
            <person name="Weisberg A.J."/>
            <person name="Pearce E."/>
            <person name="Kramer C.G."/>
            <person name="Chang J.H."/>
            <person name="Clarke C.R."/>
        </authorList>
    </citation>
    <scope>NUCLEOTIDE SEQUENCE [LARGE SCALE GENOMIC DNA]</scope>
    <source>
        <strain evidence="8 9">ID09-01A</strain>
    </source>
</reference>
<organism evidence="8 9">
    <name type="scientific">Streptomyces europaeiscabiei</name>
    <dbReference type="NCBI Taxonomy" id="146819"/>
    <lineage>
        <taxon>Bacteria</taxon>
        <taxon>Bacillati</taxon>
        <taxon>Actinomycetota</taxon>
        <taxon>Actinomycetes</taxon>
        <taxon>Kitasatosporales</taxon>
        <taxon>Streptomycetaceae</taxon>
        <taxon>Streptomyces</taxon>
    </lineage>
</organism>
<dbReference type="PANTHER" id="PTHR43133">
    <property type="entry name" value="RNA POLYMERASE ECF-TYPE SIGMA FACTO"/>
    <property type="match status" value="1"/>
</dbReference>
<dbReference type="EMBL" id="JARAYU010000034">
    <property type="protein sequence ID" value="MDX3706818.1"/>
    <property type="molecule type" value="Genomic_DNA"/>
</dbReference>
<sequence length="213" mass="22958">METNDGDTGDRSALRARIRDGDAGAFGEVFDAYARSVYNHAFRLTGDWSTAEDIVSLTFLEAWRLRGKLDAEGGSPRPWLLGIATNVARNTRRAARRHAAAVARLPRPESERDFADVVAGNLDDRAYLRAVRTAVDRLRRPEREVLALCAWGGLDYAAAAEALGVPVGTVRSRLSRARAKLAAQLGGGEPGRGRGQTRGGHISVAGPIKEGNQ</sequence>
<feature type="domain" description="RNA polymerase sigma factor 70 region 4 type 2" evidence="7">
    <location>
        <begin position="129"/>
        <end position="181"/>
    </location>
</feature>
<feature type="domain" description="RNA polymerase sigma-70 region 2" evidence="6">
    <location>
        <begin position="30"/>
        <end position="97"/>
    </location>
</feature>
<dbReference type="InterPro" id="IPR007627">
    <property type="entry name" value="RNA_pol_sigma70_r2"/>
</dbReference>
<dbReference type="Gene3D" id="1.10.10.10">
    <property type="entry name" value="Winged helix-like DNA-binding domain superfamily/Winged helix DNA-binding domain"/>
    <property type="match status" value="1"/>
</dbReference>
<protein>
    <submittedName>
        <fullName evidence="8">RNA polymerase sigma factor</fullName>
    </submittedName>
</protein>
<comment type="similarity">
    <text evidence="1">Belongs to the sigma-70 factor family. ECF subfamily.</text>
</comment>
<dbReference type="SUPFAM" id="SSF88946">
    <property type="entry name" value="Sigma2 domain of RNA polymerase sigma factors"/>
    <property type="match status" value="1"/>
</dbReference>
<evidence type="ECO:0000256" key="5">
    <source>
        <dbReference type="SAM" id="MobiDB-lite"/>
    </source>
</evidence>
<feature type="compositionally biased region" description="Gly residues" evidence="5">
    <location>
        <begin position="185"/>
        <end position="198"/>
    </location>
</feature>
<keyword evidence="9" id="KW-1185">Reference proteome</keyword>
<evidence type="ECO:0000259" key="6">
    <source>
        <dbReference type="Pfam" id="PF04542"/>
    </source>
</evidence>
<dbReference type="RefSeq" id="WP_046704143.1">
    <property type="nucleotide sequence ID" value="NZ_JARAUR010000085.1"/>
</dbReference>
<keyword evidence="2" id="KW-0805">Transcription regulation</keyword>
<dbReference type="NCBIfam" id="TIGR02937">
    <property type="entry name" value="sigma70-ECF"/>
    <property type="match status" value="1"/>
</dbReference>
<dbReference type="InterPro" id="IPR014284">
    <property type="entry name" value="RNA_pol_sigma-70_dom"/>
</dbReference>